<accession>A0A917YTR4</accession>
<dbReference type="SUPFAM" id="SSF52218">
    <property type="entry name" value="Flavoproteins"/>
    <property type="match status" value="1"/>
</dbReference>
<protein>
    <recommendedName>
        <fullName evidence="3">NADPH-dependent FMN reductase</fullName>
    </recommendedName>
</protein>
<evidence type="ECO:0000313" key="2">
    <source>
        <dbReference type="Proteomes" id="UP000646523"/>
    </source>
</evidence>
<gene>
    <name evidence="1" type="ORF">GCM10012289_12560</name>
</gene>
<proteinExistence type="predicted"/>
<dbReference type="EMBL" id="BMNH01000002">
    <property type="protein sequence ID" value="GGO64047.1"/>
    <property type="molecule type" value="Genomic_DNA"/>
</dbReference>
<dbReference type="RefSeq" id="WP_225262215.1">
    <property type="nucleotide sequence ID" value="NZ_BMNH01000002.1"/>
</dbReference>
<reference evidence="1" key="1">
    <citation type="journal article" date="2014" name="Int. J. Syst. Evol. Microbiol.">
        <title>Complete genome sequence of Corynebacterium casei LMG S-19264T (=DSM 44701T), isolated from a smear-ripened cheese.</title>
        <authorList>
            <consortium name="US DOE Joint Genome Institute (JGI-PGF)"/>
            <person name="Walter F."/>
            <person name="Albersmeier A."/>
            <person name="Kalinowski J."/>
            <person name="Ruckert C."/>
        </authorList>
    </citation>
    <scope>NUCLEOTIDE SEQUENCE</scope>
    <source>
        <strain evidence="1">CGMCC 4.7368</strain>
    </source>
</reference>
<dbReference type="InterPro" id="IPR029039">
    <property type="entry name" value="Flavoprotein-like_sf"/>
</dbReference>
<dbReference type="Gene3D" id="3.40.50.360">
    <property type="match status" value="1"/>
</dbReference>
<evidence type="ECO:0000313" key="1">
    <source>
        <dbReference type="EMBL" id="GGO64047.1"/>
    </source>
</evidence>
<keyword evidence="2" id="KW-1185">Reference proteome</keyword>
<reference evidence="1" key="2">
    <citation type="submission" date="2020-09" db="EMBL/GenBank/DDBJ databases">
        <authorList>
            <person name="Sun Q."/>
            <person name="Zhou Y."/>
        </authorList>
    </citation>
    <scope>NUCLEOTIDE SEQUENCE</scope>
    <source>
        <strain evidence="1">CGMCC 4.7368</strain>
    </source>
</reference>
<evidence type="ECO:0008006" key="3">
    <source>
        <dbReference type="Google" id="ProtNLM"/>
    </source>
</evidence>
<dbReference type="AlphaFoldDB" id="A0A917YTR4"/>
<comment type="caution">
    <text evidence="1">The sequence shown here is derived from an EMBL/GenBank/DDBJ whole genome shotgun (WGS) entry which is preliminary data.</text>
</comment>
<sequence>MGGGLRAVEHLRGVFAEMHAVTVRNTVSFDQPWERFGADGEPVDPDGPGGAAKELLDQLGWWGSVLHDARLATPYTH</sequence>
<dbReference type="Proteomes" id="UP000646523">
    <property type="component" value="Unassembled WGS sequence"/>
</dbReference>
<name>A0A917YTR4_9ACTN</name>
<organism evidence="1 2">
    <name type="scientific">Nonomuraea cavernae</name>
    <dbReference type="NCBI Taxonomy" id="2045107"/>
    <lineage>
        <taxon>Bacteria</taxon>
        <taxon>Bacillati</taxon>
        <taxon>Actinomycetota</taxon>
        <taxon>Actinomycetes</taxon>
        <taxon>Streptosporangiales</taxon>
        <taxon>Streptosporangiaceae</taxon>
        <taxon>Nonomuraea</taxon>
    </lineage>
</organism>